<dbReference type="Proteomes" id="UP000029507">
    <property type="component" value="Chromosome"/>
</dbReference>
<dbReference type="HOGENOM" id="CLU_055257_4_0_9"/>
<reference evidence="2 3" key="1">
    <citation type="submission" date="2014-08" db="EMBL/GenBank/DDBJ databases">
        <title>Comparative genomics of the Paenibacillus odorifer group.</title>
        <authorList>
            <person name="den Bakker H.C."/>
            <person name="Tsai Y.-C."/>
            <person name="Martin N."/>
            <person name="Korlach J."/>
            <person name="Wiedmann M."/>
        </authorList>
    </citation>
    <scope>NUCLEOTIDE SEQUENCE [LARGE SCALE GENOMIC DNA]</scope>
    <source>
        <strain evidence="2 3">DSM 14472</strain>
    </source>
</reference>
<evidence type="ECO:0000313" key="3">
    <source>
        <dbReference type="Proteomes" id="UP000029507"/>
    </source>
</evidence>
<proteinExistence type="predicted"/>
<feature type="transmembrane region" description="Helical" evidence="1">
    <location>
        <begin position="146"/>
        <end position="168"/>
    </location>
</feature>
<sequence length="182" mass="20387">MLSWAQETAYGRSGELFFCFMIYSVLGWLLEGAYNWATAGTFRKDGLMLGPYKPMYGLAPVLLLALGGLRMPLPWLLAAALIVPSVVELASGVMLKALFRHQWWDYSAKRWQLGGHICLEFSLYWWVLSLFTLAVIQPLVSGLYKLAVPVWGVLFPVVLVLFLADLAATFRSRRRAAEIAGI</sequence>
<feature type="transmembrane region" description="Helical" evidence="1">
    <location>
        <begin position="119"/>
        <end position="140"/>
    </location>
</feature>
<evidence type="ECO:0008006" key="4">
    <source>
        <dbReference type="Google" id="ProtNLM"/>
    </source>
</evidence>
<feature type="transmembrane region" description="Helical" evidence="1">
    <location>
        <begin position="20"/>
        <end position="37"/>
    </location>
</feature>
<keyword evidence="1" id="KW-0812">Transmembrane</keyword>
<keyword evidence="3" id="KW-1185">Reference proteome</keyword>
<dbReference type="EMBL" id="CP009286">
    <property type="protein sequence ID" value="AIQ63634.1"/>
    <property type="molecule type" value="Genomic_DNA"/>
</dbReference>
<feature type="transmembrane region" description="Helical" evidence="1">
    <location>
        <begin position="75"/>
        <end position="99"/>
    </location>
</feature>
<dbReference type="Pfam" id="PF06541">
    <property type="entry name" value="ABC_trans_CmpB"/>
    <property type="match status" value="1"/>
</dbReference>
<protein>
    <recommendedName>
        <fullName evidence="4">ABC transporter permease</fullName>
    </recommendedName>
</protein>
<dbReference type="AlphaFoldDB" id="A0A089N4F8"/>
<accession>A0A089N4F8</accession>
<organism evidence="2 3">
    <name type="scientific">Paenibacillus stellifer</name>
    <dbReference type="NCBI Taxonomy" id="169760"/>
    <lineage>
        <taxon>Bacteria</taxon>
        <taxon>Bacillati</taxon>
        <taxon>Bacillota</taxon>
        <taxon>Bacilli</taxon>
        <taxon>Bacillales</taxon>
        <taxon>Paenibacillaceae</taxon>
        <taxon>Paenibacillus</taxon>
    </lineage>
</organism>
<evidence type="ECO:0000313" key="2">
    <source>
        <dbReference type="EMBL" id="AIQ63634.1"/>
    </source>
</evidence>
<gene>
    <name evidence="2" type="ORF">PSTEL_11640</name>
</gene>
<name>A0A089N4F8_9BACL</name>
<keyword evidence="1" id="KW-1133">Transmembrane helix</keyword>
<dbReference type="STRING" id="169760.PSTEL_11640"/>
<dbReference type="InterPro" id="IPR010540">
    <property type="entry name" value="CmpB_TMEM229"/>
</dbReference>
<evidence type="ECO:0000256" key="1">
    <source>
        <dbReference type="SAM" id="Phobius"/>
    </source>
</evidence>
<dbReference type="KEGG" id="pste:PSTEL_11640"/>
<keyword evidence="1" id="KW-0472">Membrane</keyword>